<keyword evidence="10" id="KW-0966">Cell projection</keyword>
<dbReference type="RefSeq" id="WP_045534673.1">
    <property type="nucleotide sequence ID" value="NZ_AP014569.1"/>
</dbReference>
<feature type="domain" description="Flagellar hook-associated protein FlgK helical" evidence="9">
    <location>
        <begin position="91"/>
        <end position="321"/>
    </location>
</feature>
<dbReference type="GO" id="GO:0005198">
    <property type="term" value="F:structural molecule activity"/>
    <property type="evidence" value="ECO:0007669"/>
    <property type="project" value="InterPro"/>
</dbReference>
<dbReference type="KEGG" id="cbab:SMCB_0395"/>
<dbReference type="Proteomes" id="UP000066014">
    <property type="component" value="Chromosome"/>
</dbReference>
<dbReference type="Pfam" id="PF06429">
    <property type="entry name" value="Flg_bbr_C"/>
    <property type="match status" value="1"/>
</dbReference>
<dbReference type="EMBL" id="AP014569">
    <property type="protein sequence ID" value="BAO82623.1"/>
    <property type="molecule type" value="Genomic_DNA"/>
</dbReference>
<dbReference type="SUPFAM" id="SSF64518">
    <property type="entry name" value="Phase 1 flagellin"/>
    <property type="match status" value="1"/>
</dbReference>
<comment type="similarity">
    <text evidence="3">Belongs to the flagella basal body rod proteins family.</text>
</comment>
<dbReference type="GO" id="GO:0005576">
    <property type="term" value="C:extracellular region"/>
    <property type="evidence" value="ECO:0007669"/>
    <property type="project" value="UniProtKB-SubCell"/>
</dbReference>
<dbReference type="PANTHER" id="PTHR30033:SF2">
    <property type="entry name" value="FLAGELLAR HOOK PROTEIN"/>
    <property type="match status" value="1"/>
</dbReference>
<dbReference type="NCBIfam" id="TIGR02492">
    <property type="entry name" value="flgK_ends"/>
    <property type="match status" value="1"/>
</dbReference>
<evidence type="ECO:0000256" key="6">
    <source>
        <dbReference type="ARBA" id="ARBA00023143"/>
    </source>
</evidence>
<comment type="subcellular location">
    <subcellularLocation>
        <location evidence="1">Bacterial flagellum</location>
    </subcellularLocation>
    <subcellularLocation>
        <location evidence="2">Secreted</location>
    </subcellularLocation>
</comment>
<gene>
    <name evidence="10" type="ORF">SMCB_0395</name>
</gene>
<dbReference type="Pfam" id="PF00460">
    <property type="entry name" value="Flg_bb_rod"/>
    <property type="match status" value="1"/>
</dbReference>
<evidence type="ECO:0000256" key="3">
    <source>
        <dbReference type="ARBA" id="ARBA00009677"/>
    </source>
</evidence>
<dbReference type="STRING" id="1458426.SMCB_0395"/>
<proteinExistence type="inferred from homology"/>
<dbReference type="GO" id="GO:0009424">
    <property type="term" value="C:bacterial-type flagellum hook"/>
    <property type="evidence" value="ECO:0007669"/>
    <property type="project" value="InterPro"/>
</dbReference>
<keyword evidence="10" id="KW-0282">Flagellum</keyword>
<evidence type="ECO:0000259" key="9">
    <source>
        <dbReference type="Pfam" id="PF22638"/>
    </source>
</evidence>
<dbReference type="Pfam" id="PF22638">
    <property type="entry name" value="FlgK_D1"/>
    <property type="match status" value="1"/>
</dbReference>
<dbReference type="OrthoDB" id="9802553at2"/>
<keyword evidence="10" id="KW-0969">Cilium</keyword>
<organism evidence="10 11">
    <name type="scientific">Serpentinimonas maccroryi</name>
    <dbReference type="NCBI Taxonomy" id="1458426"/>
    <lineage>
        <taxon>Bacteria</taxon>
        <taxon>Pseudomonadati</taxon>
        <taxon>Pseudomonadota</taxon>
        <taxon>Betaproteobacteria</taxon>
        <taxon>Burkholderiales</taxon>
        <taxon>Comamonadaceae</taxon>
        <taxon>Serpentinimonas</taxon>
    </lineage>
</organism>
<evidence type="ECO:0000256" key="5">
    <source>
        <dbReference type="ARBA" id="ARBA00022525"/>
    </source>
</evidence>
<evidence type="ECO:0000256" key="4">
    <source>
        <dbReference type="ARBA" id="ARBA00016244"/>
    </source>
</evidence>
<feature type="domain" description="Flagellar basal body rod protein N-terminal" evidence="7">
    <location>
        <begin position="4"/>
        <end position="32"/>
    </location>
</feature>
<dbReference type="PANTHER" id="PTHR30033">
    <property type="entry name" value="FLAGELLAR HOOK-ASSOCIATED PROTEIN 1"/>
    <property type="match status" value="1"/>
</dbReference>
<name>A0A060NSV0_9BURK</name>
<dbReference type="InterPro" id="IPR001444">
    <property type="entry name" value="Flag_bb_rod_N"/>
</dbReference>
<evidence type="ECO:0000259" key="7">
    <source>
        <dbReference type="Pfam" id="PF00460"/>
    </source>
</evidence>
<dbReference type="AlphaFoldDB" id="A0A060NSV0"/>
<evidence type="ECO:0000313" key="11">
    <source>
        <dbReference type="Proteomes" id="UP000066014"/>
    </source>
</evidence>
<dbReference type="InterPro" id="IPR002371">
    <property type="entry name" value="FlgK"/>
</dbReference>
<sequence>MSFNIGVTSLLSNQAALQVVGHNIANANTPGFSRQTVSLQQVPGQQFGIGYFGRGVQVAGVERAFNQFLTREANITAAASEASKLRYQRLQALEALFPMGAAGLGQQLNGFLNSWADALASPTNQTARAVVLTGADDLARRLNGSAEQLEQLRTTTRAQLDASLAQINQLSAGVAQMNQRIVDGFAAGVPPNDLLDQRDRLLADLNRIIQVHTLEADDRSMTVFVGGSMPLVLGSRATALVGSESISPDGRYTVGFGNAATVLNDDLIGGGTLRGALTFFNDDVAGVSNQLGRLALATLELTNRQHRQGLDLNGQEGQDFFRPLAASYWTQAVVPVVNTVTPPTALNVSVGMDPAADTPTQFRASDYRVTFTGAGAGNLTRISDGFSVSFAAPTTDLTLDGLRFGGLASGAAGTEVLLRPFRGVAAAMAVNLSAPSQLALSSPVVVAAAAGNSGNAQVEALYRPTGQMPPFADVPATITFVAGGYTINGGPTQAFVSGQAIVGSGFSLTLRGAPAVGDTFNVREPLPTENLRQNAGNGQALLALRDLATIDGFMLSDGYIPVFSAVAAGLQRAQTDSEFHTRLALNAESARANQAGVNLDEEAARLLQFQQAYQASARYLQSMQSIFDTLLASFGR</sequence>
<keyword evidence="5" id="KW-0964">Secreted</keyword>
<evidence type="ECO:0000256" key="2">
    <source>
        <dbReference type="ARBA" id="ARBA00004613"/>
    </source>
</evidence>
<dbReference type="PRINTS" id="PR01005">
    <property type="entry name" value="FLGHOOKAP1"/>
</dbReference>
<evidence type="ECO:0000259" key="8">
    <source>
        <dbReference type="Pfam" id="PF06429"/>
    </source>
</evidence>
<evidence type="ECO:0000313" key="10">
    <source>
        <dbReference type="EMBL" id="BAO82623.1"/>
    </source>
</evidence>
<feature type="domain" description="Flagellar basal-body/hook protein C-terminal" evidence="8">
    <location>
        <begin position="594"/>
        <end position="631"/>
    </location>
</feature>
<dbReference type="HOGENOM" id="CLU_012762_0_0_4"/>
<keyword evidence="6" id="KW-0975">Bacterial flagellum</keyword>
<reference evidence="10 11" key="1">
    <citation type="journal article" date="2014" name="Nat. Commun.">
        <title>Physiological and genomic features of highly alkaliphilic hydrogen-utilizing Betaproteobacteria from a continental serpentinizing site.</title>
        <authorList>
            <person name="Suzuki S."/>
            <person name="Kuenen J.G."/>
            <person name="Schipper K."/>
            <person name="van der Velde S."/>
            <person name="Ishii S."/>
            <person name="Wu A."/>
            <person name="Sorokin D.Y."/>
            <person name="Tenney A."/>
            <person name="Meng X.Y."/>
            <person name="Morrill P.L."/>
            <person name="Kamagata Y."/>
            <person name="Muyzer G."/>
            <person name="Nealson K.H."/>
        </authorList>
    </citation>
    <scope>NUCLEOTIDE SEQUENCE [LARGE SCALE GENOMIC DNA]</scope>
    <source>
        <strain evidence="10 11">B1</strain>
    </source>
</reference>
<dbReference type="GO" id="GO:0044780">
    <property type="term" value="P:bacterial-type flagellum assembly"/>
    <property type="evidence" value="ECO:0007669"/>
    <property type="project" value="InterPro"/>
</dbReference>
<protein>
    <recommendedName>
        <fullName evidence="4">Flagellar hook-associated protein 1</fullName>
    </recommendedName>
</protein>
<dbReference type="InterPro" id="IPR010930">
    <property type="entry name" value="Flg_bb/hook_C_dom"/>
</dbReference>
<evidence type="ECO:0000256" key="1">
    <source>
        <dbReference type="ARBA" id="ARBA00004365"/>
    </source>
</evidence>
<dbReference type="InterPro" id="IPR053927">
    <property type="entry name" value="FlgK_helical"/>
</dbReference>
<keyword evidence="11" id="KW-1185">Reference proteome</keyword>
<accession>A0A060NSV0</accession>